<dbReference type="SUPFAM" id="SSF53474">
    <property type="entry name" value="alpha/beta-Hydrolases"/>
    <property type="match status" value="1"/>
</dbReference>
<dbReference type="EMBL" id="QGDL01000003">
    <property type="protein sequence ID" value="PWJ30689.1"/>
    <property type="molecule type" value="Genomic_DNA"/>
</dbReference>
<dbReference type="Gene3D" id="3.40.50.1820">
    <property type="entry name" value="alpha/beta hydrolase"/>
    <property type="match status" value="1"/>
</dbReference>
<keyword evidence="4" id="KW-1185">Reference proteome</keyword>
<dbReference type="InterPro" id="IPR029058">
    <property type="entry name" value="AB_hydrolase_fold"/>
</dbReference>
<accession>A0A2Y9BBI7</accession>
<dbReference type="Pfam" id="PF07859">
    <property type="entry name" value="Abhydrolase_3"/>
    <property type="match status" value="1"/>
</dbReference>
<reference evidence="3 4" key="1">
    <citation type="submission" date="2018-05" db="EMBL/GenBank/DDBJ databases">
        <title>The Hungate 1000. A catalogue of reference genomes from the rumen microbiome.</title>
        <authorList>
            <person name="Kelly W."/>
        </authorList>
    </citation>
    <scope>NUCLEOTIDE SEQUENCE [LARGE SCALE GENOMIC DNA]</scope>
    <source>
        <strain evidence="3 4">NLAE-zl-C242</strain>
    </source>
</reference>
<dbReference type="PANTHER" id="PTHR48081">
    <property type="entry name" value="AB HYDROLASE SUPERFAMILY PROTEIN C4A8.06C"/>
    <property type="match status" value="1"/>
</dbReference>
<gene>
    <name evidence="3" type="ORF">A8806_10393</name>
</gene>
<protein>
    <submittedName>
        <fullName evidence="3">Acetyl esterase</fullName>
    </submittedName>
</protein>
<dbReference type="AlphaFoldDB" id="A0A2Y9BBI7"/>
<comment type="caution">
    <text evidence="3">The sequence shown here is derived from an EMBL/GenBank/DDBJ whole genome shotgun (WGS) entry which is preliminary data.</text>
</comment>
<name>A0A2Y9BBI7_9FIRM</name>
<feature type="domain" description="Alpha/beta hydrolase fold-3" evidence="2">
    <location>
        <begin position="67"/>
        <end position="260"/>
    </location>
</feature>
<dbReference type="Proteomes" id="UP000245845">
    <property type="component" value="Unassembled WGS sequence"/>
</dbReference>
<evidence type="ECO:0000256" key="1">
    <source>
        <dbReference type="ARBA" id="ARBA00022801"/>
    </source>
</evidence>
<evidence type="ECO:0000259" key="2">
    <source>
        <dbReference type="Pfam" id="PF07859"/>
    </source>
</evidence>
<keyword evidence="1" id="KW-0378">Hydrolase</keyword>
<organism evidence="3 4">
    <name type="scientific">Faecalicatena orotica</name>
    <dbReference type="NCBI Taxonomy" id="1544"/>
    <lineage>
        <taxon>Bacteria</taxon>
        <taxon>Bacillati</taxon>
        <taxon>Bacillota</taxon>
        <taxon>Clostridia</taxon>
        <taxon>Lachnospirales</taxon>
        <taxon>Lachnospiraceae</taxon>
        <taxon>Faecalicatena</taxon>
    </lineage>
</organism>
<dbReference type="InterPro" id="IPR013094">
    <property type="entry name" value="AB_hydrolase_3"/>
</dbReference>
<sequence>MKIGRIEVADKKTGIGIASLAKMRAGYAERTSVGERFSVPRGDSKENVPVLIYRPEKKNAEKLPVFFNMHGGAWVAGDAMMMESFCQLLAESVPAVVVNINYHKADVIPLPEMSAEACDCVRYFAGHAEEYGIDNSRMAIGGHSAGANIAAGTVLRLKECGIDMKLQILVYPCVDLRPEANCGWMNMVISSVVPEGHLEECHISPMAAEDEQIKALCPAVIVACGRDDLKPHALNYAKRLIDNGVNVYFREYEHAEHGFLEVNRPDYEPSTDGRINAEQGAYARDCEQWLIKVLKSELLEEVK</sequence>
<evidence type="ECO:0000313" key="4">
    <source>
        <dbReference type="Proteomes" id="UP000245845"/>
    </source>
</evidence>
<dbReference type="InterPro" id="IPR050300">
    <property type="entry name" value="GDXG_lipolytic_enzyme"/>
</dbReference>
<proteinExistence type="predicted"/>
<dbReference type="RefSeq" id="WP_181368605.1">
    <property type="nucleotide sequence ID" value="NZ_BAAACK010000004.1"/>
</dbReference>
<dbReference type="GO" id="GO:0016787">
    <property type="term" value="F:hydrolase activity"/>
    <property type="evidence" value="ECO:0007669"/>
    <property type="project" value="UniProtKB-KW"/>
</dbReference>
<dbReference type="PANTHER" id="PTHR48081:SF8">
    <property type="entry name" value="ALPHA_BETA HYDROLASE FOLD-3 DOMAIN-CONTAINING PROTEIN-RELATED"/>
    <property type="match status" value="1"/>
</dbReference>
<evidence type="ECO:0000313" key="3">
    <source>
        <dbReference type="EMBL" id="PWJ30689.1"/>
    </source>
</evidence>